<name>A0AAN7KUQ7_9MYRT</name>
<comment type="caution">
    <text evidence="1">The sequence shown here is derived from an EMBL/GenBank/DDBJ whole genome shotgun (WGS) entry which is preliminary data.</text>
</comment>
<dbReference type="Proteomes" id="UP001345219">
    <property type="component" value="Chromosome 22"/>
</dbReference>
<proteinExistence type="predicted"/>
<protein>
    <submittedName>
        <fullName evidence="1">Uncharacterized protein</fullName>
    </submittedName>
</protein>
<keyword evidence="2" id="KW-1185">Reference proteome</keyword>
<dbReference type="EMBL" id="JAXIOK010000004">
    <property type="protein sequence ID" value="KAK4773802.1"/>
    <property type="molecule type" value="Genomic_DNA"/>
</dbReference>
<accession>A0AAN7KUQ7</accession>
<sequence>MILAQTKIQASGPSSSQDGWKEVVGAEAAGLMLFTSIIDGHPWWVFLPMKMVPRHFINQLRLLLKSIS</sequence>
<organism evidence="1 2">
    <name type="scientific">Trapa incisa</name>
    <dbReference type="NCBI Taxonomy" id="236973"/>
    <lineage>
        <taxon>Eukaryota</taxon>
        <taxon>Viridiplantae</taxon>
        <taxon>Streptophyta</taxon>
        <taxon>Embryophyta</taxon>
        <taxon>Tracheophyta</taxon>
        <taxon>Spermatophyta</taxon>
        <taxon>Magnoliopsida</taxon>
        <taxon>eudicotyledons</taxon>
        <taxon>Gunneridae</taxon>
        <taxon>Pentapetalae</taxon>
        <taxon>rosids</taxon>
        <taxon>malvids</taxon>
        <taxon>Myrtales</taxon>
        <taxon>Lythraceae</taxon>
        <taxon>Trapa</taxon>
    </lineage>
</organism>
<reference evidence="1 2" key="1">
    <citation type="journal article" date="2023" name="Hortic Res">
        <title>Pangenome of water caltrop reveals structural variations and asymmetric subgenome divergence after allopolyploidization.</title>
        <authorList>
            <person name="Zhang X."/>
            <person name="Chen Y."/>
            <person name="Wang L."/>
            <person name="Yuan Y."/>
            <person name="Fang M."/>
            <person name="Shi L."/>
            <person name="Lu R."/>
            <person name="Comes H.P."/>
            <person name="Ma Y."/>
            <person name="Chen Y."/>
            <person name="Huang G."/>
            <person name="Zhou Y."/>
            <person name="Zheng Z."/>
            <person name="Qiu Y."/>
        </authorList>
    </citation>
    <scope>NUCLEOTIDE SEQUENCE [LARGE SCALE GENOMIC DNA]</scope>
    <source>
        <tissue evidence="1">Roots</tissue>
    </source>
</reference>
<evidence type="ECO:0000313" key="1">
    <source>
        <dbReference type="EMBL" id="KAK4773802.1"/>
    </source>
</evidence>
<evidence type="ECO:0000313" key="2">
    <source>
        <dbReference type="Proteomes" id="UP001345219"/>
    </source>
</evidence>
<gene>
    <name evidence="1" type="ORF">SAY87_028821</name>
</gene>
<dbReference type="AlphaFoldDB" id="A0AAN7KUQ7"/>